<keyword evidence="4" id="KW-0862">Zinc</keyword>
<dbReference type="STRING" id="1742359.GCA_001439625_04033"/>
<dbReference type="OrthoDB" id="9801445at2"/>
<evidence type="ECO:0000256" key="4">
    <source>
        <dbReference type="ARBA" id="ARBA00022833"/>
    </source>
</evidence>
<comment type="cofactor">
    <cofactor evidence="1">
        <name>Zn(2+)</name>
        <dbReference type="ChEBI" id="CHEBI:29105"/>
    </cofactor>
</comment>
<keyword evidence="7" id="KW-1185">Reference proteome</keyword>
<dbReference type="GO" id="GO:0016811">
    <property type="term" value="F:hydrolase activity, acting on carbon-nitrogen (but not peptide) bonds, in linear amides"/>
    <property type="evidence" value="ECO:0007669"/>
    <property type="project" value="TreeGrafter"/>
</dbReference>
<dbReference type="GO" id="GO:0009231">
    <property type="term" value="P:riboflavin biosynthetic process"/>
    <property type="evidence" value="ECO:0007669"/>
    <property type="project" value="TreeGrafter"/>
</dbReference>
<proteinExistence type="inferred from homology"/>
<dbReference type="InterPro" id="IPR024087">
    <property type="entry name" value="Creatininase-like_sf"/>
</dbReference>
<dbReference type="Proteomes" id="UP000321555">
    <property type="component" value="Chromosome"/>
</dbReference>
<organism evidence="6 7">
    <name type="scientific">Cytobacillus dafuensis</name>
    <name type="common">Bacillus dafuensis</name>
    <dbReference type="NCBI Taxonomy" id="1742359"/>
    <lineage>
        <taxon>Bacteria</taxon>
        <taxon>Bacillati</taxon>
        <taxon>Bacillota</taxon>
        <taxon>Bacilli</taxon>
        <taxon>Bacillales</taxon>
        <taxon>Bacillaceae</taxon>
        <taxon>Cytobacillus</taxon>
    </lineage>
</organism>
<dbReference type="InterPro" id="IPR003785">
    <property type="entry name" value="Creatininase/forma_Hydrolase"/>
</dbReference>
<evidence type="ECO:0000256" key="3">
    <source>
        <dbReference type="ARBA" id="ARBA00022801"/>
    </source>
</evidence>
<keyword evidence="3" id="KW-0378">Hydrolase</keyword>
<accession>A0A5B8Z2E3</accession>
<dbReference type="SUPFAM" id="SSF102215">
    <property type="entry name" value="Creatininase"/>
    <property type="match status" value="1"/>
</dbReference>
<dbReference type="PANTHER" id="PTHR35005:SF1">
    <property type="entry name" value="2-AMINO-5-FORMYLAMINO-6-RIBOSYLAMINOPYRIMIDIN-4(3H)-ONE 5'-MONOPHOSPHATE DEFORMYLASE"/>
    <property type="match status" value="1"/>
</dbReference>
<evidence type="ECO:0000313" key="7">
    <source>
        <dbReference type="Proteomes" id="UP000321555"/>
    </source>
</evidence>
<evidence type="ECO:0000256" key="1">
    <source>
        <dbReference type="ARBA" id="ARBA00001947"/>
    </source>
</evidence>
<dbReference type="GO" id="GO:0046872">
    <property type="term" value="F:metal ion binding"/>
    <property type="evidence" value="ECO:0007669"/>
    <property type="project" value="UniProtKB-KW"/>
</dbReference>
<evidence type="ECO:0000256" key="5">
    <source>
        <dbReference type="ARBA" id="ARBA00024029"/>
    </source>
</evidence>
<protein>
    <submittedName>
        <fullName evidence="6">Creatininase family protein</fullName>
    </submittedName>
</protein>
<dbReference type="PANTHER" id="PTHR35005">
    <property type="entry name" value="3-DEHYDRO-SCYLLO-INOSOSE HYDROLASE"/>
    <property type="match status" value="1"/>
</dbReference>
<sequence length="273" mass="31123">MLNRYEGYAWNDRFLPRLTTNQIKELPKEDALVILPIGAVEQHGTHLPVYTDTLLAETVLTETFQYLPEHLNIWLLPALPYSKSNEHAMWSGTISLSFTTLQGIIMDIAKSIKQSGFKRLIIFNTHGGNNDLLKMMMREIRLETGMSVFYIFIGALPIDTALFNDVEIKYGIHGGALETSMVMASRPDWVRTEYVSKDISEQIVHSKYLKYQQGNFAWTIDDISTNGICGDARDASAEKGRIIYQQHSKLIAEILLEMAEFEFYHINKEGVQP</sequence>
<dbReference type="EMBL" id="CP042593">
    <property type="protein sequence ID" value="QED47041.1"/>
    <property type="molecule type" value="Genomic_DNA"/>
</dbReference>
<gene>
    <name evidence="6" type="ORF">FSZ17_07165</name>
</gene>
<name>A0A5B8Z2E3_CYTDA</name>
<evidence type="ECO:0000256" key="2">
    <source>
        <dbReference type="ARBA" id="ARBA00022723"/>
    </source>
</evidence>
<comment type="similarity">
    <text evidence="5">Belongs to the creatininase superfamily.</text>
</comment>
<reference evidence="7" key="1">
    <citation type="submission" date="2019-08" db="EMBL/GenBank/DDBJ databases">
        <authorList>
            <person name="Zheng X."/>
        </authorList>
    </citation>
    <scope>NUCLEOTIDE SEQUENCE [LARGE SCALE GENOMIC DNA]</scope>
    <source>
        <strain evidence="7">FJAT-25496</strain>
    </source>
</reference>
<dbReference type="Gene3D" id="3.40.50.10310">
    <property type="entry name" value="Creatininase"/>
    <property type="match status" value="1"/>
</dbReference>
<dbReference type="RefSeq" id="WP_057774769.1">
    <property type="nucleotide sequence ID" value="NZ_CP042593.1"/>
</dbReference>
<keyword evidence="2" id="KW-0479">Metal-binding</keyword>
<evidence type="ECO:0000313" key="6">
    <source>
        <dbReference type="EMBL" id="QED47041.1"/>
    </source>
</evidence>
<dbReference type="Pfam" id="PF02633">
    <property type="entry name" value="Creatininase"/>
    <property type="match status" value="1"/>
</dbReference>
<dbReference type="AlphaFoldDB" id="A0A5B8Z2E3"/>
<dbReference type="KEGG" id="bda:FSZ17_07165"/>